<evidence type="ECO:0000256" key="1">
    <source>
        <dbReference type="SAM" id="MobiDB-lite"/>
    </source>
</evidence>
<organism evidence="4 5">
    <name type="scientific">Gemmatimonas aurantiaca</name>
    <dbReference type="NCBI Taxonomy" id="173480"/>
    <lineage>
        <taxon>Bacteria</taxon>
        <taxon>Pseudomonadati</taxon>
        <taxon>Gemmatimonadota</taxon>
        <taxon>Gemmatimonadia</taxon>
        <taxon>Gemmatimonadales</taxon>
        <taxon>Gemmatimonadaceae</taxon>
        <taxon>Gemmatimonas</taxon>
    </lineage>
</organism>
<feature type="region of interest" description="Disordered" evidence="1">
    <location>
        <begin position="199"/>
        <end position="228"/>
    </location>
</feature>
<feature type="domain" description="Amidohydrolase-related" evidence="3">
    <location>
        <begin position="347"/>
        <end position="422"/>
    </location>
</feature>
<dbReference type="InterPro" id="IPR011059">
    <property type="entry name" value="Metal-dep_hydrolase_composite"/>
</dbReference>
<dbReference type="Gene3D" id="3.20.20.140">
    <property type="entry name" value="Metal-dependent hydrolases"/>
    <property type="match status" value="1"/>
</dbReference>
<dbReference type="Proteomes" id="UP000264071">
    <property type="component" value="Unassembled WGS sequence"/>
</dbReference>
<protein>
    <recommendedName>
        <fullName evidence="3">Amidohydrolase-related domain-containing protein</fullName>
    </recommendedName>
</protein>
<sequence length="465" mass="48763">MPHTTTPFGTRIMHTAARLAALSLALGAAGIIAPAAAHAQVVIPTAAQSQPVALKGATIHTVTKGTITNGTIVMDRGKIIAIGGADTEVPRGAKVVDVAGKHIYPGLIDAYSTVGISEIGAVDMSNDVNERGDFNPNVRPEVAVNAESRHIGTTRNAGVLVAFATPGGGVISGLSSAISLEGWTWEEMSMKGAAALNVNWPDPNARPRGPFGGPPGGPGGRAGQPAPKTYAEQVEAIRGFFAEARAYRDALKSKQSVRTDSRYAAMIPALNGEIPVVVAAEGVAQINDAITWGKEEGVKLVIRGGRDAIHVAPRLKAEQIPVILTSTMSAPPREDDGYDGAYSSPAALYKAGVKFAIAGDGNALYSYRLPWDAGVAVAFGLPEEEALKAVTINAAEFMGVSDKVGSLEVGKEATLLITTGTPLDMTSNIIQSYIQGREIDMNDIQKQFFKKYMEKINQQKKKIAS</sequence>
<name>A0A3D4V8X8_9BACT</name>
<feature type="signal peptide" evidence="2">
    <location>
        <begin position="1"/>
        <end position="39"/>
    </location>
</feature>
<dbReference type="InterPro" id="IPR006680">
    <property type="entry name" value="Amidohydro-rel"/>
</dbReference>
<dbReference type="PANTHER" id="PTHR43135:SF3">
    <property type="entry name" value="ALPHA-D-RIBOSE 1-METHYLPHOSPHONATE 5-TRIPHOSPHATE DIPHOSPHATASE"/>
    <property type="match status" value="1"/>
</dbReference>
<dbReference type="PANTHER" id="PTHR43135">
    <property type="entry name" value="ALPHA-D-RIBOSE 1-METHYLPHOSPHONATE 5-TRIPHOSPHATE DIPHOSPHATASE"/>
    <property type="match status" value="1"/>
</dbReference>
<evidence type="ECO:0000259" key="3">
    <source>
        <dbReference type="Pfam" id="PF01979"/>
    </source>
</evidence>
<comment type="caution">
    <text evidence="4">The sequence shown here is derived from an EMBL/GenBank/DDBJ whole genome shotgun (WGS) entry which is preliminary data.</text>
</comment>
<feature type="chain" id="PRO_5017700072" description="Amidohydrolase-related domain-containing protein" evidence="2">
    <location>
        <begin position="40"/>
        <end position="465"/>
    </location>
</feature>
<dbReference type="Pfam" id="PF01979">
    <property type="entry name" value="Amidohydro_1"/>
    <property type="match status" value="1"/>
</dbReference>
<keyword evidence="2" id="KW-0732">Signal</keyword>
<dbReference type="AlphaFoldDB" id="A0A3D4V8X8"/>
<dbReference type="SUPFAM" id="SSF51556">
    <property type="entry name" value="Metallo-dependent hydrolases"/>
    <property type="match status" value="1"/>
</dbReference>
<dbReference type="InterPro" id="IPR032466">
    <property type="entry name" value="Metal_Hydrolase"/>
</dbReference>
<dbReference type="SUPFAM" id="SSF51338">
    <property type="entry name" value="Composite domain of metallo-dependent hydrolases"/>
    <property type="match status" value="1"/>
</dbReference>
<accession>A0A3D4V8X8</accession>
<reference evidence="4 5" key="1">
    <citation type="journal article" date="2018" name="Nat. Biotechnol.">
        <title>A standardized bacterial taxonomy based on genome phylogeny substantially revises the tree of life.</title>
        <authorList>
            <person name="Parks D.H."/>
            <person name="Chuvochina M."/>
            <person name="Waite D.W."/>
            <person name="Rinke C."/>
            <person name="Skarshewski A."/>
            <person name="Chaumeil P.A."/>
            <person name="Hugenholtz P."/>
        </authorList>
    </citation>
    <scope>NUCLEOTIDE SEQUENCE [LARGE SCALE GENOMIC DNA]</scope>
    <source>
        <strain evidence="4">UBA8844</strain>
    </source>
</reference>
<proteinExistence type="predicted"/>
<dbReference type="GO" id="GO:0016810">
    <property type="term" value="F:hydrolase activity, acting on carbon-nitrogen (but not peptide) bonds"/>
    <property type="evidence" value="ECO:0007669"/>
    <property type="project" value="InterPro"/>
</dbReference>
<gene>
    <name evidence="4" type="ORF">DGD08_10315</name>
</gene>
<dbReference type="InterPro" id="IPR051781">
    <property type="entry name" value="Metallo-dep_Hydrolase"/>
</dbReference>
<evidence type="ECO:0000313" key="4">
    <source>
        <dbReference type="EMBL" id="HCT57580.1"/>
    </source>
</evidence>
<evidence type="ECO:0000256" key="2">
    <source>
        <dbReference type="SAM" id="SignalP"/>
    </source>
</evidence>
<evidence type="ECO:0000313" key="5">
    <source>
        <dbReference type="Proteomes" id="UP000264071"/>
    </source>
</evidence>
<dbReference type="EMBL" id="DPIY01000010">
    <property type="protein sequence ID" value="HCT57580.1"/>
    <property type="molecule type" value="Genomic_DNA"/>
</dbReference>